<dbReference type="Gene3D" id="3.40.50.300">
    <property type="entry name" value="P-loop containing nucleotide triphosphate hydrolases"/>
    <property type="match status" value="2"/>
</dbReference>
<keyword evidence="5 12" id="KW-0808">Transferase</keyword>
<dbReference type="InterPro" id="IPR031157">
    <property type="entry name" value="G_TR_CS"/>
</dbReference>
<accession>A0A5C5YUA2</accession>
<evidence type="ECO:0000256" key="6">
    <source>
        <dbReference type="ARBA" id="ARBA00022695"/>
    </source>
</evidence>
<comment type="caution">
    <text evidence="14">The sequence shown here is derived from an EMBL/GenBank/DDBJ whole genome shotgun (WGS) entry which is preliminary data.</text>
</comment>
<evidence type="ECO:0000256" key="10">
    <source>
        <dbReference type="ARBA" id="ARBA00023268"/>
    </source>
</evidence>
<dbReference type="InterPro" id="IPR027417">
    <property type="entry name" value="P-loop_NTPase"/>
</dbReference>
<evidence type="ECO:0000256" key="4">
    <source>
        <dbReference type="ARBA" id="ARBA00007237"/>
    </source>
</evidence>
<dbReference type="UniPathway" id="UPA00140">
    <property type="reaction ID" value="UER00204"/>
</dbReference>
<dbReference type="PROSITE" id="PS51722">
    <property type="entry name" value="G_TR_2"/>
    <property type="match status" value="1"/>
</dbReference>
<comment type="similarity">
    <text evidence="12">Belongs to the TRAFAC class translation factor GTPase superfamily. Classic translation factor GTPase family. CysN/NodQ subfamily.</text>
</comment>
<dbReference type="NCBIfam" id="TIGR00455">
    <property type="entry name" value="apsK"/>
    <property type="match status" value="1"/>
</dbReference>
<dbReference type="GO" id="GO:0004020">
    <property type="term" value="F:adenylylsulfate kinase activity"/>
    <property type="evidence" value="ECO:0007669"/>
    <property type="project" value="InterPro"/>
</dbReference>
<keyword evidence="7 12" id="KW-0547">Nucleotide-binding</keyword>
<evidence type="ECO:0000259" key="13">
    <source>
        <dbReference type="PROSITE" id="PS51722"/>
    </source>
</evidence>
<evidence type="ECO:0000256" key="1">
    <source>
        <dbReference type="ARBA" id="ARBA00001823"/>
    </source>
</evidence>
<dbReference type="PROSITE" id="PS00301">
    <property type="entry name" value="G_TR_1"/>
    <property type="match status" value="1"/>
</dbReference>
<dbReference type="Proteomes" id="UP000318478">
    <property type="component" value="Unassembled WGS sequence"/>
</dbReference>
<keyword evidence="15" id="KW-1185">Reference proteome</keyword>
<dbReference type="HAMAP" id="MF_00062">
    <property type="entry name" value="Sulf_adenylyltr_sub1"/>
    <property type="match status" value="1"/>
</dbReference>
<dbReference type="GO" id="GO:0070814">
    <property type="term" value="P:hydrogen sulfide biosynthetic process"/>
    <property type="evidence" value="ECO:0007669"/>
    <property type="project" value="UniProtKB-UniRule"/>
</dbReference>
<dbReference type="NCBIfam" id="NF004035">
    <property type="entry name" value="PRK05506.1"/>
    <property type="match status" value="1"/>
</dbReference>
<dbReference type="InterPro" id="IPR011779">
    <property type="entry name" value="SO4_adenylTrfase_lsu"/>
</dbReference>
<dbReference type="NCBIfam" id="TIGR02034">
    <property type="entry name" value="CysN"/>
    <property type="match status" value="1"/>
</dbReference>
<keyword evidence="8 12" id="KW-0067">ATP-binding</keyword>
<dbReference type="PRINTS" id="PR00315">
    <property type="entry name" value="ELONGATNFCT"/>
</dbReference>
<evidence type="ECO:0000256" key="5">
    <source>
        <dbReference type="ARBA" id="ARBA00022679"/>
    </source>
</evidence>
<feature type="binding site" evidence="12">
    <location>
        <begin position="167"/>
        <end position="170"/>
    </location>
    <ligand>
        <name>GTP</name>
        <dbReference type="ChEBI" id="CHEBI:37565"/>
    </ligand>
</feature>
<proteinExistence type="inferred from homology"/>
<feature type="binding site" evidence="12">
    <location>
        <begin position="33"/>
        <end position="40"/>
    </location>
    <ligand>
        <name>GTP</name>
        <dbReference type="ChEBI" id="CHEBI:37565"/>
    </ligand>
</feature>
<dbReference type="SUPFAM" id="SSF50465">
    <property type="entry name" value="EF-Tu/eEF-1alpha/eIF2-gamma C-terminal domain"/>
    <property type="match status" value="1"/>
</dbReference>
<evidence type="ECO:0000256" key="3">
    <source>
        <dbReference type="ARBA" id="ARBA00005438"/>
    </source>
</evidence>
<dbReference type="SUPFAM" id="SSF52540">
    <property type="entry name" value="P-loop containing nucleoside triphosphate hydrolases"/>
    <property type="match status" value="2"/>
</dbReference>
<dbReference type="GO" id="GO:0004781">
    <property type="term" value="F:sulfate adenylyltransferase (ATP) activity"/>
    <property type="evidence" value="ECO:0007669"/>
    <property type="project" value="UniProtKB-UniRule"/>
</dbReference>
<name>A0A5C5YUA2_9BACT</name>
<evidence type="ECO:0000313" key="15">
    <source>
        <dbReference type="Proteomes" id="UP000318478"/>
    </source>
</evidence>
<dbReference type="PANTHER" id="PTHR23115">
    <property type="entry name" value="TRANSLATION FACTOR"/>
    <property type="match status" value="1"/>
</dbReference>
<dbReference type="EC" id="2.7.7.4" evidence="12"/>
<dbReference type="InterPro" id="IPR054696">
    <property type="entry name" value="GTP-eEF1A_C"/>
</dbReference>
<dbReference type="InterPro" id="IPR050100">
    <property type="entry name" value="TRAFAC_GTPase_members"/>
</dbReference>
<organism evidence="14 15">
    <name type="scientific">Posidoniimonas polymericola</name>
    <dbReference type="NCBI Taxonomy" id="2528002"/>
    <lineage>
        <taxon>Bacteria</taxon>
        <taxon>Pseudomonadati</taxon>
        <taxon>Planctomycetota</taxon>
        <taxon>Planctomycetia</taxon>
        <taxon>Pirellulales</taxon>
        <taxon>Lacipirellulaceae</taxon>
        <taxon>Posidoniimonas</taxon>
    </lineage>
</organism>
<dbReference type="InterPro" id="IPR009001">
    <property type="entry name" value="Transl_elong_EF1A/Init_IF2_C"/>
</dbReference>
<feature type="binding site" evidence="12">
    <location>
        <begin position="112"/>
        <end position="116"/>
    </location>
    <ligand>
        <name>GTP</name>
        <dbReference type="ChEBI" id="CHEBI:37565"/>
    </ligand>
</feature>
<protein>
    <recommendedName>
        <fullName evidence="12">Sulfate adenylyltransferase subunit 1</fullName>
        <ecNumber evidence="12">2.7.7.4</ecNumber>
    </recommendedName>
    <alternativeName>
        <fullName evidence="12">ATP-sulfurylase large subunit</fullName>
    </alternativeName>
    <alternativeName>
        <fullName evidence="12">Sulfate adenylate transferase</fullName>
        <shortName evidence="12">SAT</shortName>
    </alternativeName>
</protein>
<dbReference type="Pfam" id="PF00009">
    <property type="entry name" value="GTP_EFTU"/>
    <property type="match status" value="1"/>
</dbReference>
<dbReference type="CDD" id="cd02027">
    <property type="entry name" value="APSK"/>
    <property type="match status" value="1"/>
</dbReference>
<keyword evidence="6 12" id="KW-0548">Nucleotidyltransferase</keyword>
<dbReference type="Pfam" id="PF01583">
    <property type="entry name" value="APS_kinase"/>
    <property type="match status" value="1"/>
</dbReference>
<evidence type="ECO:0000256" key="11">
    <source>
        <dbReference type="ARBA" id="ARBA00049370"/>
    </source>
</evidence>
<dbReference type="AlphaFoldDB" id="A0A5C5YUA2"/>
<comment type="function">
    <text evidence="12">With CysD forms the ATP sulfurylase (ATPS) that catalyzes the adenylation of sulfate producing adenosine 5'-phosphosulfate (APS) and diphosphate, the first enzymatic step in sulfur assimilation pathway. APS synthesis involves the formation of a high-energy phosphoric-sulfuric acid anhydride bond driven by GTP hydrolysis by CysN coupled to ATP hydrolysis by CysD.</text>
</comment>
<evidence type="ECO:0000313" key="14">
    <source>
        <dbReference type="EMBL" id="TWT78356.1"/>
    </source>
</evidence>
<dbReference type="InterPro" id="IPR044139">
    <property type="entry name" value="CysN_NoDQ_III"/>
</dbReference>
<comment type="subunit">
    <text evidence="12">Heterodimer composed of CysD, the smaller subunit, and CysN.</text>
</comment>
<dbReference type="Pfam" id="PF22594">
    <property type="entry name" value="GTP-eEF1A_C"/>
    <property type="match status" value="1"/>
</dbReference>
<evidence type="ECO:0000256" key="12">
    <source>
        <dbReference type="HAMAP-Rule" id="MF_00062"/>
    </source>
</evidence>
<evidence type="ECO:0000256" key="8">
    <source>
        <dbReference type="ARBA" id="ARBA00022840"/>
    </source>
</evidence>
<dbReference type="OrthoDB" id="9804504at2"/>
<evidence type="ECO:0000256" key="2">
    <source>
        <dbReference type="ARBA" id="ARBA00002357"/>
    </source>
</evidence>
<dbReference type="EMBL" id="SJPO01000002">
    <property type="protein sequence ID" value="TWT78356.1"/>
    <property type="molecule type" value="Genomic_DNA"/>
</dbReference>
<dbReference type="RefSeq" id="WP_146584750.1">
    <property type="nucleotide sequence ID" value="NZ_SJPO01000002.1"/>
</dbReference>
<dbReference type="FunFam" id="3.40.50.300:FF:000119">
    <property type="entry name" value="Sulfate adenylyltransferase subunit 1"/>
    <property type="match status" value="1"/>
</dbReference>
<evidence type="ECO:0000256" key="9">
    <source>
        <dbReference type="ARBA" id="ARBA00023134"/>
    </source>
</evidence>
<comment type="catalytic activity">
    <reaction evidence="11 12">
        <text>sulfate + ATP + H(+) = adenosine 5'-phosphosulfate + diphosphate</text>
        <dbReference type="Rhea" id="RHEA:18133"/>
        <dbReference type="ChEBI" id="CHEBI:15378"/>
        <dbReference type="ChEBI" id="CHEBI:16189"/>
        <dbReference type="ChEBI" id="CHEBI:30616"/>
        <dbReference type="ChEBI" id="CHEBI:33019"/>
        <dbReference type="ChEBI" id="CHEBI:58243"/>
        <dbReference type="EC" id="2.7.7.4"/>
    </reaction>
</comment>
<feature type="domain" description="Tr-type G" evidence="13">
    <location>
        <begin position="24"/>
        <end position="238"/>
    </location>
</feature>
<evidence type="ECO:0000256" key="7">
    <source>
        <dbReference type="ARBA" id="ARBA00022741"/>
    </source>
</evidence>
<keyword evidence="9 12" id="KW-0342">GTP-binding</keyword>
<comment type="catalytic activity">
    <reaction evidence="1">
        <text>adenosine 5'-phosphosulfate + ATP = 3'-phosphoadenylyl sulfate + ADP + H(+)</text>
        <dbReference type="Rhea" id="RHEA:24152"/>
        <dbReference type="ChEBI" id="CHEBI:15378"/>
        <dbReference type="ChEBI" id="CHEBI:30616"/>
        <dbReference type="ChEBI" id="CHEBI:58243"/>
        <dbReference type="ChEBI" id="CHEBI:58339"/>
        <dbReference type="ChEBI" id="CHEBI:456216"/>
        <dbReference type="EC" id="2.7.1.25"/>
    </reaction>
</comment>
<comment type="pathway">
    <text evidence="12">Sulfur metabolism; hydrogen sulfide biosynthesis; sulfite from sulfate: step 1/3.</text>
</comment>
<dbReference type="CDD" id="cd04166">
    <property type="entry name" value="CysN_ATPS"/>
    <property type="match status" value="1"/>
</dbReference>
<dbReference type="SUPFAM" id="SSF50447">
    <property type="entry name" value="Translation proteins"/>
    <property type="match status" value="1"/>
</dbReference>
<keyword evidence="10" id="KW-0511">Multifunctional enzyme</keyword>
<dbReference type="NCBIfam" id="NF003478">
    <property type="entry name" value="PRK05124.1"/>
    <property type="match status" value="1"/>
</dbReference>
<comment type="similarity">
    <text evidence="3">In the C-terminal section; belongs to the APS kinase family.</text>
</comment>
<dbReference type="GO" id="GO:0003924">
    <property type="term" value="F:GTPase activity"/>
    <property type="evidence" value="ECO:0007669"/>
    <property type="project" value="InterPro"/>
</dbReference>
<comment type="similarity">
    <text evidence="4">In the N-terminal section; belongs to the TRAFAC class translation factor GTPase superfamily. Classic translation factor GTPase family. CysN/NodQ subfamily.</text>
</comment>
<sequence length="650" mass="71549">MIEASTPVPADDIGKRFLADHSDKELLRFITCGSVDDGKSTLIGRLLLEAGAVYDDQIAALQRESRKHGTTGQELDCALLLDGLEDERQQGITIDVAYRYFATSKRKFIIADTPGHEQFTRNMATGASTANLALILVDASKGLLTQTRRHAFIVSLLGIRHVVLAVNKMDLVNYDQSVFESICDEFREFASKLEIPDIRFVPLSALCGDNVAVPSSNMLWHEDASLLQLLETVYVGADANLRELRFPVQWVNRPTPDFRGFSGTVASGTLRVDDEVVVLPSNKEARVKRIVTRDGDLPAAAAPQAVTVTLDDEIDVSRGDMLARPGTPPSVSREADAMIVWMAEQPMTPGRQYWVKHTTKRTSGELSLRYAIDVNTLHRSPAVNLGLNEIGRCRVVLRDPIAFDSYRRNRETGSFILVDRISHETVAAGMLLDSDPRAGSEDHWDEQPASARLERATSLISDQERAARYQHPPYTVLITGLSGSGKTTLALELEKLLFNSGKKCVLLDGQNMRFGISRDLGFSAEERSENLRRAAEIAKLLNDAGVICIAAFVAPQDEVRKRTRDLVGPHRFCHVHLTAPLEVCQQRDSTGRYLAAERGEIADFPGVNAPYEPPEHPDLLFSTDSGAGPREIAASIVERLASHGPQLDPG</sequence>
<dbReference type="InterPro" id="IPR009000">
    <property type="entry name" value="Transl_B-barrel_sf"/>
</dbReference>
<reference evidence="14 15" key="1">
    <citation type="submission" date="2019-02" db="EMBL/GenBank/DDBJ databases">
        <title>Deep-cultivation of Planctomycetes and their phenomic and genomic characterization uncovers novel biology.</title>
        <authorList>
            <person name="Wiegand S."/>
            <person name="Jogler M."/>
            <person name="Boedeker C."/>
            <person name="Pinto D."/>
            <person name="Vollmers J."/>
            <person name="Rivas-Marin E."/>
            <person name="Kohn T."/>
            <person name="Peeters S.H."/>
            <person name="Heuer A."/>
            <person name="Rast P."/>
            <person name="Oberbeckmann S."/>
            <person name="Bunk B."/>
            <person name="Jeske O."/>
            <person name="Meyerdierks A."/>
            <person name="Storesund J.E."/>
            <person name="Kallscheuer N."/>
            <person name="Luecker S."/>
            <person name="Lage O.M."/>
            <person name="Pohl T."/>
            <person name="Merkel B.J."/>
            <person name="Hornburger P."/>
            <person name="Mueller R.-W."/>
            <person name="Bruemmer F."/>
            <person name="Labrenz M."/>
            <person name="Spormann A.M."/>
            <person name="Op Den Camp H."/>
            <person name="Overmann J."/>
            <person name="Amann R."/>
            <person name="Jetten M.S.M."/>
            <person name="Mascher T."/>
            <person name="Medema M.H."/>
            <person name="Devos D.P."/>
            <person name="Kaster A.-K."/>
            <person name="Ovreas L."/>
            <person name="Rohde M."/>
            <person name="Galperin M.Y."/>
            <person name="Jogler C."/>
        </authorList>
    </citation>
    <scope>NUCLEOTIDE SEQUENCE [LARGE SCALE GENOMIC DNA]</scope>
    <source>
        <strain evidence="14 15">Pla123a</strain>
    </source>
</reference>
<dbReference type="GO" id="GO:0005524">
    <property type="term" value="F:ATP binding"/>
    <property type="evidence" value="ECO:0007669"/>
    <property type="project" value="UniProtKB-KW"/>
</dbReference>
<dbReference type="GO" id="GO:0005525">
    <property type="term" value="F:GTP binding"/>
    <property type="evidence" value="ECO:0007669"/>
    <property type="project" value="UniProtKB-UniRule"/>
</dbReference>
<dbReference type="Gene3D" id="2.40.30.10">
    <property type="entry name" value="Translation factors"/>
    <property type="match status" value="2"/>
</dbReference>
<dbReference type="InterPro" id="IPR059117">
    <property type="entry name" value="APS_kinase_dom"/>
</dbReference>
<dbReference type="NCBIfam" id="NF003013">
    <property type="entry name" value="PRK03846.1"/>
    <property type="match status" value="1"/>
</dbReference>
<comment type="function">
    <text evidence="2">APS kinase catalyzes the synthesis of activated sulfate.</text>
</comment>
<dbReference type="InterPro" id="IPR002891">
    <property type="entry name" value="APS"/>
</dbReference>
<dbReference type="InterPro" id="IPR041757">
    <property type="entry name" value="CysN_GTP-bd"/>
</dbReference>
<dbReference type="InterPro" id="IPR044138">
    <property type="entry name" value="CysN_II"/>
</dbReference>
<dbReference type="GO" id="GO:0000103">
    <property type="term" value="P:sulfate assimilation"/>
    <property type="evidence" value="ECO:0007669"/>
    <property type="project" value="UniProtKB-UniRule"/>
</dbReference>
<gene>
    <name evidence="14" type="primary">cysNC_1</name>
    <name evidence="12" type="synonym">cysN</name>
    <name evidence="14" type="ORF">Pla123a_11470</name>
</gene>
<dbReference type="InterPro" id="IPR000795">
    <property type="entry name" value="T_Tr_GTP-bd_dom"/>
</dbReference>
<dbReference type="CDD" id="cd04095">
    <property type="entry name" value="CysN_NoDQ_III"/>
    <property type="match status" value="1"/>
</dbReference>
<dbReference type="CDD" id="cd03695">
    <property type="entry name" value="CysN_NodQ_II"/>
    <property type="match status" value="1"/>
</dbReference>